<gene>
    <name evidence="2" type="ORF">K402DRAFT_183387</name>
</gene>
<sequence>MAPTEIPTSQGHWKMNSYSFQARMERERRFLESVPTPSARQSFTSEGLLADAIALEPDEHLPAGLPTSFSSSSTAVTSPSISSSTLDEESPWSSSQSVLGKRSSRDYGADELYRRRLSHTRSELRPSFGHEDAVICDAPSMDVTIDSEPQPQPRFRARISTPHVSTPFQQQDSIARISIRPSHLPASCALNHTKYPSPPFANPSDPTGWSPFLPTASADDPHKRREDASIISDTLSMLANVWYFIDNARQSAELQPDIKWRAKSHQLISDVVTLFRSETAQLSLCIRVAVCDPPIQSHQDKAVKDSLQLAWRMVVLTRNQAKSILEESERRRMQELVEEVIEQLAKKKPVVTAVRLPTPWEAMLPVKWGEYWEPAEESDGVFWAGGMREWTPLGYLGGSKRCMDLGKGRGWGRVRCLGNGRKREWDVTRNWKRRH</sequence>
<dbReference type="Proteomes" id="UP000800041">
    <property type="component" value="Unassembled WGS sequence"/>
</dbReference>
<keyword evidence="3" id="KW-1185">Reference proteome</keyword>
<feature type="compositionally biased region" description="Low complexity" evidence="1">
    <location>
        <begin position="67"/>
        <end position="85"/>
    </location>
</feature>
<proteinExistence type="predicted"/>
<organism evidence="2 3">
    <name type="scientific">Aulographum hederae CBS 113979</name>
    <dbReference type="NCBI Taxonomy" id="1176131"/>
    <lineage>
        <taxon>Eukaryota</taxon>
        <taxon>Fungi</taxon>
        <taxon>Dikarya</taxon>
        <taxon>Ascomycota</taxon>
        <taxon>Pezizomycotina</taxon>
        <taxon>Dothideomycetes</taxon>
        <taxon>Pleosporomycetidae</taxon>
        <taxon>Aulographales</taxon>
        <taxon>Aulographaceae</taxon>
    </lineage>
</organism>
<feature type="region of interest" description="Disordered" evidence="1">
    <location>
        <begin position="61"/>
        <end position="104"/>
    </location>
</feature>
<accession>A0A6G1GPQ2</accession>
<evidence type="ECO:0000313" key="2">
    <source>
        <dbReference type="EMBL" id="KAF1982915.1"/>
    </source>
</evidence>
<name>A0A6G1GPQ2_9PEZI</name>
<reference evidence="2" key="1">
    <citation type="journal article" date="2020" name="Stud. Mycol.">
        <title>101 Dothideomycetes genomes: a test case for predicting lifestyles and emergence of pathogens.</title>
        <authorList>
            <person name="Haridas S."/>
            <person name="Albert R."/>
            <person name="Binder M."/>
            <person name="Bloem J."/>
            <person name="Labutti K."/>
            <person name="Salamov A."/>
            <person name="Andreopoulos B."/>
            <person name="Baker S."/>
            <person name="Barry K."/>
            <person name="Bills G."/>
            <person name="Bluhm B."/>
            <person name="Cannon C."/>
            <person name="Castanera R."/>
            <person name="Culley D."/>
            <person name="Daum C."/>
            <person name="Ezra D."/>
            <person name="Gonzalez J."/>
            <person name="Henrissat B."/>
            <person name="Kuo A."/>
            <person name="Liang C."/>
            <person name="Lipzen A."/>
            <person name="Lutzoni F."/>
            <person name="Magnuson J."/>
            <person name="Mondo S."/>
            <person name="Nolan M."/>
            <person name="Ohm R."/>
            <person name="Pangilinan J."/>
            <person name="Park H.-J."/>
            <person name="Ramirez L."/>
            <person name="Alfaro M."/>
            <person name="Sun H."/>
            <person name="Tritt A."/>
            <person name="Yoshinaga Y."/>
            <person name="Zwiers L.-H."/>
            <person name="Turgeon B."/>
            <person name="Goodwin S."/>
            <person name="Spatafora J."/>
            <person name="Crous P."/>
            <person name="Grigoriev I."/>
        </authorList>
    </citation>
    <scope>NUCLEOTIDE SEQUENCE</scope>
    <source>
        <strain evidence="2">CBS 113979</strain>
    </source>
</reference>
<feature type="region of interest" description="Disordered" evidence="1">
    <location>
        <begin position="197"/>
        <end position="224"/>
    </location>
</feature>
<evidence type="ECO:0000313" key="3">
    <source>
        <dbReference type="Proteomes" id="UP000800041"/>
    </source>
</evidence>
<evidence type="ECO:0000256" key="1">
    <source>
        <dbReference type="SAM" id="MobiDB-lite"/>
    </source>
</evidence>
<dbReference type="EMBL" id="ML977179">
    <property type="protein sequence ID" value="KAF1982915.1"/>
    <property type="molecule type" value="Genomic_DNA"/>
</dbReference>
<dbReference type="AlphaFoldDB" id="A0A6G1GPQ2"/>
<protein>
    <submittedName>
        <fullName evidence="2">Uncharacterized protein</fullName>
    </submittedName>
</protein>